<gene>
    <name evidence="1" type="ORF">RFULGI_LOCUS10594</name>
</gene>
<proteinExistence type="predicted"/>
<protein>
    <submittedName>
        <fullName evidence="1">16640_t:CDS:1</fullName>
    </submittedName>
</protein>
<feature type="non-terminal residue" evidence="1">
    <location>
        <position position="1"/>
    </location>
</feature>
<reference evidence="1" key="1">
    <citation type="submission" date="2021-06" db="EMBL/GenBank/DDBJ databases">
        <authorList>
            <person name="Kallberg Y."/>
            <person name="Tangrot J."/>
            <person name="Rosling A."/>
        </authorList>
    </citation>
    <scope>NUCLEOTIDE SEQUENCE</scope>
    <source>
        <strain evidence="1">IN212</strain>
    </source>
</reference>
<evidence type="ECO:0000313" key="2">
    <source>
        <dbReference type="Proteomes" id="UP000789396"/>
    </source>
</evidence>
<keyword evidence="2" id="KW-1185">Reference proteome</keyword>
<dbReference type="AlphaFoldDB" id="A0A9N9HTY4"/>
<evidence type="ECO:0000313" key="1">
    <source>
        <dbReference type="EMBL" id="CAG8705570.1"/>
    </source>
</evidence>
<accession>A0A9N9HTY4</accession>
<comment type="caution">
    <text evidence="1">The sequence shown here is derived from an EMBL/GenBank/DDBJ whole genome shotgun (WGS) entry which is preliminary data.</text>
</comment>
<organism evidence="1 2">
    <name type="scientific">Racocetra fulgida</name>
    <dbReference type="NCBI Taxonomy" id="60492"/>
    <lineage>
        <taxon>Eukaryota</taxon>
        <taxon>Fungi</taxon>
        <taxon>Fungi incertae sedis</taxon>
        <taxon>Mucoromycota</taxon>
        <taxon>Glomeromycotina</taxon>
        <taxon>Glomeromycetes</taxon>
        <taxon>Diversisporales</taxon>
        <taxon>Gigasporaceae</taxon>
        <taxon>Racocetra</taxon>
    </lineage>
</organism>
<dbReference type="Proteomes" id="UP000789396">
    <property type="component" value="Unassembled WGS sequence"/>
</dbReference>
<dbReference type="EMBL" id="CAJVPZ010021269">
    <property type="protein sequence ID" value="CAG8705570.1"/>
    <property type="molecule type" value="Genomic_DNA"/>
</dbReference>
<sequence length="81" mass="9544">NWIAKKPKLIKQCPKMAHVLKISFDNIDKFGKYFAELNEIHCEQNDLAYVLESEGFNKEDMQKQKGITDFTVTRMFSKRSE</sequence>
<name>A0A9N9HTY4_9GLOM</name>